<evidence type="ECO:0000256" key="2">
    <source>
        <dbReference type="SAM" id="Phobius"/>
    </source>
</evidence>
<dbReference type="EMBL" id="NHYD01001075">
    <property type="protein sequence ID" value="PPQ92199.1"/>
    <property type="molecule type" value="Genomic_DNA"/>
</dbReference>
<evidence type="ECO:0000313" key="3">
    <source>
        <dbReference type="EMBL" id="PPQ92199.1"/>
    </source>
</evidence>
<feature type="region of interest" description="Disordered" evidence="1">
    <location>
        <begin position="903"/>
        <end position="937"/>
    </location>
</feature>
<evidence type="ECO:0000313" key="4">
    <source>
        <dbReference type="Proteomes" id="UP000283269"/>
    </source>
</evidence>
<feature type="region of interest" description="Disordered" evidence="1">
    <location>
        <begin position="669"/>
        <end position="768"/>
    </location>
</feature>
<protein>
    <submittedName>
        <fullName evidence="3">Uncharacterized protein</fullName>
    </submittedName>
</protein>
<feature type="transmembrane region" description="Helical" evidence="2">
    <location>
        <begin position="132"/>
        <end position="156"/>
    </location>
</feature>
<organism evidence="3 4">
    <name type="scientific">Psilocybe cyanescens</name>
    <dbReference type="NCBI Taxonomy" id="93625"/>
    <lineage>
        <taxon>Eukaryota</taxon>
        <taxon>Fungi</taxon>
        <taxon>Dikarya</taxon>
        <taxon>Basidiomycota</taxon>
        <taxon>Agaricomycotina</taxon>
        <taxon>Agaricomycetes</taxon>
        <taxon>Agaricomycetidae</taxon>
        <taxon>Agaricales</taxon>
        <taxon>Agaricineae</taxon>
        <taxon>Strophariaceae</taxon>
        <taxon>Psilocybe</taxon>
    </lineage>
</organism>
<dbReference type="STRING" id="93625.A0A409XN29"/>
<keyword evidence="2" id="KW-0812">Transmembrane</keyword>
<comment type="caution">
    <text evidence="3">The sequence shown here is derived from an EMBL/GenBank/DDBJ whole genome shotgun (WGS) entry which is preliminary data.</text>
</comment>
<keyword evidence="4" id="KW-1185">Reference proteome</keyword>
<feature type="transmembrane region" description="Helical" evidence="2">
    <location>
        <begin position="24"/>
        <end position="43"/>
    </location>
</feature>
<dbReference type="Proteomes" id="UP000283269">
    <property type="component" value="Unassembled WGS sequence"/>
</dbReference>
<dbReference type="AlphaFoldDB" id="A0A409XN29"/>
<dbReference type="InParanoid" id="A0A409XN29"/>
<feature type="transmembrane region" description="Helical" evidence="2">
    <location>
        <begin position="176"/>
        <end position="201"/>
    </location>
</feature>
<reference evidence="3 4" key="1">
    <citation type="journal article" date="2018" name="Evol. Lett.">
        <title>Horizontal gene cluster transfer increased hallucinogenic mushroom diversity.</title>
        <authorList>
            <person name="Reynolds H.T."/>
            <person name="Vijayakumar V."/>
            <person name="Gluck-Thaler E."/>
            <person name="Korotkin H.B."/>
            <person name="Matheny P.B."/>
            <person name="Slot J.C."/>
        </authorList>
    </citation>
    <scope>NUCLEOTIDE SEQUENCE [LARGE SCALE GENOMIC DNA]</scope>
    <source>
        <strain evidence="3 4">2631</strain>
    </source>
</reference>
<accession>A0A409XN29</accession>
<keyword evidence="2" id="KW-1133">Transmembrane helix</keyword>
<feature type="region of interest" description="Disordered" evidence="1">
    <location>
        <begin position="969"/>
        <end position="997"/>
    </location>
</feature>
<proteinExistence type="predicted"/>
<dbReference type="OrthoDB" id="3219582at2759"/>
<sequence length="997" mass="109670">MGSICLSSASILRCTPITQLHENILLVIPTALEVIFSTSLIFAKWGQGRRHLLLTAEGWTYLILTVIELLSNVVPAVRSNLSLFRGLDLGIDSSKIKALTYGNGSSHSHHLNSEELTDTLPKRLQNVTKLSLIIFVPAIVIFNEIASFIGVTIRSIPGKTGPNITIGFADDRQGGLWTFFTSMTLALLIVYQASVFCFAFFRLTQALLSQRRIERKDSDKAHFANGIGWISGAAKLGALETVIGFAGGGFGISLTRRIMRMLARAFMCIGIIKGVDVIEDFEAVKDEIVNAGKNGRNNSQTSPLHQFISNPRLSTFRQLSPTATAFHAAPRAPQNLVYADEKADEKAVSIRGLPYITTTQRQSVMTLQLGLPGMDEFASIKDRLANKRVTVKYNQGTPRLHMRFSTLSLPSPALAAEDVKARPQSTWYEASSERSRYTQSSYYFESEKKPLSELDLTMPPMPHFHNEKGDADLYRDSLNSLNGPFEIVNAPQRKLSQRAAQARVYQAPVTVHNVTPETMAAMAFPEPTHYPVPADPQPTSQVTINPMTFPDPKEYPTVADSRRTTEDFDARVKSMTSVRSMPDSIKAVRELASQFPGPPGPFQYKSQTEQTTWEDEDSGSSVLYPPGIMAGPQVIGSPSELVFKQNLPSPLLKSSAFVGSEYTGSEITASPMRFSHPSPVKAGKTPVTPRAGGYRTSGTPRSKGKAPYNQKSIDPFEEDESRKSYNSVATAKPQPLKLDTSSSALQAPASRTRKAEVPETPQGITPGTVESVMTDFHLIDDTTFGEDPFVDLGMALDTGKSRQFKVSARPISMGVQPMPKGPRTPTTPRKLVPVHEKLSRIAEWVDTSASVAVAPDVHMPVSPPARRDNNLQNLHDRGKSIDNIEIPWLRNSRMAEENERKLARANGASQKPQLARLKSVGMVPSKPTPTPMRSAHPRGSLHLLPIIIPPRTNMPEAIQVEIGSLESRPGRRGVLRDSEVLDMEDTLPSRQKENQYF</sequence>
<keyword evidence="2" id="KW-0472">Membrane</keyword>
<evidence type="ECO:0000256" key="1">
    <source>
        <dbReference type="SAM" id="MobiDB-lite"/>
    </source>
</evidence>
<gene>
    <name evidence="3" type="ORF">CVT25_008973</name>
</gene>
<name>A0A409XN29_PSICY</name>